<keyword evidence="3" id="KW-1185">Reference proteome</keyword>
<organism evidence="2 3">
    <name type="scientific">Limnovirga soli</name>
    <dbReference type="NCBI Taxonomy" id="2656915"/>
    <lineage>
        <taxon>Bacteria</taxon>
        <taxon>Pseudomonadati</taxon>
        <taxon>Bacteroidota</taxon>
        <taxon>Chitinophagia</taxon>
        <taxon>Chitinophagales</taxon>
        <taxon>Chitinophagaceae</taxon>
        <taxon>Limnovirga</taxon>
    </lineage>
</organism>
<proteinExistence type="predicted"/>
<evidence type="ECO:0000313" key="2">
    <source>
        <dbReference type="EMBL" id="NNV57500.1"/>
    </source>
</evidence>
<evidence type="ECO:0000256" key="1">
    <source>
        <dbReference type="SAM" id="Phobius"/>
    </source>
</evidence>
<keyword evidence="1" id="KW-1133">Transmembrane helix</keyword>
<accession>A0A8J8JVL3</accession>
<gene>
    <name evidence="2" type="ORF">GD597_18650</name>
</gene>
<reference evidence="2" key="1">
    <citation type="submission" date="2019-10" db="EMBL/GenBank/DDBJ databases">
        <title>Draft genome sequence of Panacibacter sp. KCS-6.</title>
        <authorList>
            <person name="Yim K.J."/>
        </authorList>
    </citation>
    <scope>NUCLEOTIDE SEQUENCE</scope>
    <source>
        <strain evidence="2">KCS-6</strain>
    </source>
</reference>
<feature type="transmembrane region" description="Helical" evidence="1">
    <location>
        <begin position="54"/>
        <end position="75"/>
    </location>
</feature>
<dbReference type="Proteomes" id="UP000598971">
    <property type="component" value="Unassembled WGS sequence"/>
</dbReference>
<keyword evidence="1" id="KW-0472">Membrane</keyword>
<comment type="caution">
    <text evidence="2">The sequence shown here is derived from an EMBL/GenBank/DDBJ whole genome shotgun (WGS) entry which is preliminary data.</text>
</comment>
<feature type="transmembrane region" description="Helical" evidence="1">
    <location>
        <begin position="28"/>
        <end position="48"/>
    </location>
</feature>
<evidence type="ECO:0000313" key="3">
    <source>
        <dbReference type="Proteomes" id="UP000598971"/>
    </source>
</evidence>
<dbReference type="RefSeq" id="WP_171609444.1">
    <property type="nucleotide sequence ID" value="NZ_WHPF01000015.1"/>
</dbReference>
<protein>
    <submittedName>
        <fullName evidence="2">Uncharacterized protein</fullName>
    </submittedName>
</protein>
<dbReference type="EMBL" id="WHPF01000015">
    <property type="protein sequence ID" value="NNV57500.1"/>
    <property type="molecule type" value="Genomic_DNA"/>
</dbReference>
<sequence>MNIYEPYMVITDDDSRLQIALGAVGERFNFIITRALPIGLIMLTWLVLQQIGAYIPMGWIYVIITGVVLVALYGFTKKNMVEITITSTGVEMVQQSISGSKHINIPVSGIERISYSTSKSKTPLTVFTLYTNTQKKYPLLRIAGIPQHITGVSNQLTKLLSVIPQQA</sequence>
<dbReference type="AlphaFoldDB" id="A0A8J8JVL3"/>
<name>A0A8J8JVL3_9BACT</name>
<keyword evidence="1" id="KW-0812">Transmembrane</keyword>